<dbReference type="HOGENOM" id="CLU_013253_0_2_1"/>
<dbReference type="PANTHER" id="PTHR47966">
    <property type="entry name" value="BETA-SITE APP-CLEAVING ENZYME, ISOFORM A-RELATED"/>
    <property type="match status" value="1"/>
</dbReference>
<accession>W9YYX7</accession>
<dbReference type="PANTHER" id="PTHR47966:SF1">
    <property type="entry name" value="ASPARTYL PROTEINASE"/>
    <property type="match status" value="1"/>
</dbReference>
<dbReference type="EMBL" id="AMWN01000002">
    <property type="protein sequence ID" value="EXJ94865.1"/>
    <property type="molecule type" value="Genomic_DNA"/>
</dbReference>
<dbReference type="GeneID" id="19158158"/>
<dbReference type="STRING" id="1182541.W9YYX7"/>
<dbReference type="SUPFAM" id="SSF50630">
    <property type="entry name" value="Acid proteases"/>
    <property type="match status" value="1"/>
</dbReference>
<dbReference type="PROSITE" id="PS51767">
    <property type="entry name" value="PEPTIDASE_A1"/>
    <property type="match status" value="1"/>
</dbReference>
<proteinExistence type="inferred from homology"/>
<keyword evidence="3 6" id="KW-0064">Aspartyl protease</keyword>
<evidence type="ECO:0000256" key="6">
    <source>
        <dbReference type="RuleBase" id="RU000454"/>
    </source>
</evidence>
<dbReference type="InterPro" id="IPR033121">
    <property type="entry name" value="PEPTIDASE_A1"/>
</dbReference>
<dbReference type="OrthoDB" id="2747330at2759"/>
<evidence type="ECO:0000313" key="9">
    <source>
        <dbReference type="Proteomes" id="UP000019484"/>
    </source>
</evidence>
<dbReference type="GO" id="GO:0006508">
    <property type="term" value="P:proteolysis"/>
    <property type="evidence" value="ECO:0007669"/>
    <property type="project" value="UniProtKB-KW"/>
</dbReference>
<dbReference type="InterPro" id="IPR034163">
    <property type="entry name" value="Aspergillopepsin-like_cat_dom"/>
</dbReference>
<dbReference type="Gene3D" id="2.40.70.10">
    <property type="entry name" value="Acid Proteases"/>
    <property type="match status" value="2"/>
</dbReference>
<dbReference type="AlphaFoldDB" id="W9YYX7"/>
<dbReference type="PRINTS" id="PR00792">
    <property type="entry name" value="PEPSIN"/>
</dbReference>
<keyword evidence="9" id="KW-1185">Reference proteome</keyword>
<evidence type="ECO:0000256" key="2">
    <source>
        <dbReference type="ARBA" id="ARBA00022670"/>
    </source>
</evidence>
<comment type="caution">
    <text evidence="8">The sequence shown here is derived from an EMBL/GenBank/DDBJ whole genome shotgun (WGS) entry which is preliminary data.</text>
</comment>
<feature type="active site" evidence="5">
    <location>
        <position position="295"/>
    </location>
</feature>
<feature type="active site" evidence="5">
    <location>
        <position position="91"/>
    </location>
</feature>
<reference evidence="8 9" key="1">
    <citation type="submission" date="2013-03" db="EMBL/GenBank/DDBJ databases">
        <title>The Genome Sequence of Capronia coronata CBS 617.96.</title>
        <authorList>
            <consortium name="The Broad Institute Genomics Platform"/>
            <person name="Cuomo C."/>
            <person name="de Hoog S."/>
            <person name="Gorbushina A."/>
            <person name="Walker B."/>
            <person name="Young S.K."/>
            <person name="Zeng Q."/>
            <person name="Gargeya S."/>
            <person name="Fitzgerald M."/>
            <person name="Haas B."/>
            <person name="Abouelleil A."/>
            <person name="Allen A.W."/>
            <person name="Alvarado L."/>
            <person name="Arachchi H.M."/>
            <person name="Berlin A.M."/>
            <person name="Chapman S.B."/>
            <person name="Gainer-Dewar J."/>
            <person name="Goldberg J."/>
            <person name="Griggs A."/>
            <person name="Gujja S."/>
            <person name="Hansen M."/>
            <person name="Howarth C."/>
            <person name="Imamovic A."/>
            <person name="Ireland A."/>
            <person name="Larimer J."/>
            <person name="McCowan C."/>
            <person name="Murphy C."/>
            <person name="Pearson M."/>
            <person name="Poon T.W."/>
            <person name="Priest M."/>
            <person name="Roberts A."/>
            <person name="Saif S."/>
            <person name="Shea T."/>
            <person name="Sisk P."/>
            <person name="Sykes S."/>
            <person name="Wortman J."/>
            <person name="Nusbaum C."/>
            <person name="Birren B."/>
        </authorList>
    </citation>
    <scope>NUCLEOTIDE SEQUENCE [LARGE SCALE GENOMIC DNA]</scope>
    <source>
        <strain evidence="8 9">CBS 617.96</strain>
    </source>
</reference>
<protein>
    <recommendedName>
        <fullName evidence="7">Peptidase A1 domain-containing protein</fullName>
    </recommendedName>
</protein>
<dbReference type="PROSITE" id="PS00141">
    <property type="entry name" value="ASP_PROTEASE"/>
    <property type="match status" value="1"/>
</dbReference>
<dbReference type="Proteomes" id="UP000019484">
    <property type="component" value="Unassembled WGS sequence"/>
</dbReference>
<dbReference type="Pfam" id="PF00026">
    <property type="entry name" value="Asp"/>
    <property type="match status" value="1"/>
</dbReference>
<organism evidence="8 9">
    <name type="scientific">Capronia coronata CBS 617.96</name>
    <dbReference type="NCBI Taxonomy" id="1182541"/>
    <lineage>
        <taxon>Eukaryota</taxon>
        <taxon>Fungi</taxon>
        <taxon>Dikarya</taxon>
        <taxon>Ascomycota</taxon>
        <taxon>Pezizomycotina</taxon>
        <taxon>Eurotiomycetes</taxon>
        <taxon>Chaetothyriomycetidae</taxon>
        <taxon>Chaetothyriales</taxon>
        <taxon>Herpotrichiellaceae</taxon>
        <taxon>Capronia</taxon>
    </lineage>
</organism>
<evidence type="ECO:0000256" key="1">
    <source>
        <dbReference type="ARBA" id="ARBA00007447"/>
    </source>
</evidence>
<dbReference type="InterPro" id="IPR001461">
    <property type="entry name" value="Aspartic_peptidase_A1"/>
</dbReference>
<comment type="similarity">
    <text evidence="1 6">Belongs to the peptidase A1 family.</text>
</comment>
<dbReference type="eggNOG" id="KOG1339">
    <property type="taxonomic scope" value="Eukaryota"/>
</dbReference>
<evidence type="ECO:0000259" key="7">
    <source>
        <dbReference type="PROSITE" id="PS51767"/>
    </source>
</evidence>
<dbReference type="GO" id="GO:0004190">
    <property type="term" value="F:aspartic-type endopeptidase activity"/>
    <property type="evidence" value="ECO:0007669"/>
    <property type="project" value="UniProtKB-KW"/>
</dbReference>
<dbReference type="InterPro" id="IPR001969">
    <property type="entry name" value="Aspartic_peptidase_AS"/>
</dbReference>
<dbReference type="CDD" id="cd06097">
    <property type="entry name" value="Aspergillopepsin_like"/>
    <property type="match status" value="1"/>
</dbReference>
<evidence type="ECO:0000313" key="8">
    <source>
        <dbReference type="EMBL" id="EXJ94865.1"/>
    </source>
</evidence>
<keyword evidence="4 6" id="KW-0378">Hydrolase</keyword>
<name>W9YYX7_9EURO</name>
<keyword evidence="2 6" id="KW-0645">Protease</keyword>
<evidence type="ECO:0000256" key="4">
    <source>
        <dbReference type="ARBA" id="ARBA00022801"/>
    </source>
</evidence>
<evidence type="ECO:0000256" key="3">
    <source>
        <dbReference type="ARBA" id="ARBA00022750"/>
    </source>
</evidence>
<dbReference type="RefSeq" id="XP_007722359.1">
    <property type="nucleotide sequence ID" value="XM_007724169.1"/>
</dbReference>
<dbReference type="InterPro" id="IPR021109">
    <property type="entry name" value="Peptidase_aspartic_dom_sf"/>
</dbReference>
<evidence type="ECO:0000256" key="5">
    <source>
        <dbReference type="PIRSR" id="PIRSR601461-1"/>
    </source>
</evidence>
<sequence>MGLSNILRVPVHRNANYKADGTKSLVYLFHKYGIGPTKAGRFHRNHEHVLMKRQIDGSSAQVTTDDQQNDAFYTCPVQFGTPAQTLDLDLDSGSADLWVWSTHLPSKTVEAAMASGAAVFDPDNSSTFKGMPGSTWQIRYGDNSAASGTVGTDNVKIGNITIEGQAVELASRISSQLQNQTESRGLFGLAFGKINTVRPKAVHTPLENMILQQDIPASQELFTCYLGSYKDKNDPDHGQSFYTFGGIDEGVVQSSGQPISYTPIDNSEGFWMFSSPSVVINGVAIELPNNQAIADTGTTLMLVTDQICDQIYGAIDGAEYSEDAMGWVFPADTPAENLPTVSFAVGSKQIVIEKEHLSFAAYNSTMVFGGIQSQGNLNFNIFGDVFLQGVYAVFDAGNKQFGVVQRADPTPDGPQA</sequence>
<gene>
    <name evidence="8" type="ORF">A1O1_03263</name>
</gene>
<feature type="domain" description="Peptidase A1" evidence="7">
    <location>
        <begin position="73"/>
        <end position="404"/>
    </location>
</feature>